<organism evidence="2 3">
    <name type="scientific">Vibrio tapetis subsp. tapetis</name>
    <dbReference type="NCBI Taxonomy" id="1671868"/>
    <lineage>
        <taxon>Bacteria</taxon>
        <taxon>Pseudomonadati</taxon>
        <taxon>Pseudomonadota</taxon>
        <taxon>Gammaproteobacteria</taxon>
        <taxon>Vibrionales</taxon>
        <taxon>Vibrionaceae</taxon>
        <taxon>Vibrio</taxon>
    </lineage>
</organism>
<dbReference type="OrthoDB" id="5919059at2"/>
<evidence type="ECO:0000313" key="2">
    <source>
        <dbReference type="EMBL" id="SON52781.1"/>
    </source>
</evidence>
<feature type="signal peptide" evidence="1">
    <location>
        <begin position="1"/>
        <end position="20"/>
    </location>
</feature>
<accession>A0A2N8ZLJ0</accession>
<gene>
    <name evidence="2" type="ORF">VTAP4600_B1170</name>
</gene>
<name>A0A2N8ZLJ0_9VIBR</name>
<proteinExistence type="predicted"/>
<keyword evidence="1" id="KW-0732">Signal</keyword>
<sequence length="203" mass="21389">MNIIPPVIAFALAAIPSAFATTVQVEPTVIAVGLKVTQRIETLEAESLKTEQSAQMLQAKNLNTLQPTAMLQVENLTTPQPTLELQDETLEIAQELPLQELNPEQALSQFTSLLSADLNNAEQIIQAAMESMPEFAEQIAQLARDNEVENETITTAALLAGIDPTRIAEATAAGISRIASVAPPATPSIGGNGGGGIRVVSPN</sequence>
<dbReference type="KEGG" id="vta:B1170"/>
<dbReference type="AlphaFoldDB" id="A0A2N8ZLJ0"/>
<keyword evidence="3" id="KW-1185">Reference proteome</keyword>
<dbReference type="RefSeq" id="WP_102524946.1">
    <property type="nucleotide sequence ID" value="NZ_LT960612.1"/>
</dbReference>
<evidence type="ECO:0000256" key="1">
    <source>
        <dbReference type="SAM" id="SignalP"/>
    </source>
</evidence>
<protein>
    <submittedName>
        <fullName evidence="2">Uncharacterized protein</fullName>
    </submittedName>
</protein>
<evidence type="ECO:0000313" key="3">
    <source>
        <dbReference type="Proteomes" id="UP000235828"/>
    </source>
</evidence>
<dbReference type="EMBL" id="LT960612">
    <property type="protein sequence ID" value="SON52781.1"/>
    <property type="molecule type" value="Genomic_DNA"/>
</dbReference>
<feature type="chain" id="PRO_5014854211" evidence="1">
    <location>
        <begin position="21"/>
        <end position="203"/>
    </location>
</feature>
<reference evidence="2 3" key="1">
    <citation type="submission" date="2017-10" db="EMBL/GenBank/DDBJ databases">
        <authorList>
            <person name="Banno H."/>
            <person name="Chua N.-H."/>
        </authorList>
    </citation>
    <scope>NUCLEOTIDE SEQUENCE [LARGE SCALE GENOMIC DNA]</scope>
    <source>
        <strain evidence="2">Vibrio tapetis CECT4600</strain>
    </source>
</reference>
<dbReference type="Proteomes" id="UP000235828">
    <property type="component" value="Chromosome B"/>
</dbReference>